<dbReference type="AlphaFoldDB" id="S9TQW4"/>
<accession>S9TQW4</accession>
<proteinExistence type="inferred from homology"/>
<dbReference type="GO" id="GO:0005737">
    <property type="term" value="C:cytoplasm"/>
    <property type="evidence" value="ECO:0007669"/>
    <property type="project" value="TreeGrafter"/>
</dbReference>
<gene>
    <name evidence="3" type="ORF">STCU_09715</name>
</gene>
<dbReference type="InterPro" id="IPR018105">
    <property type="entry name" value="Translational_control_tumour_p"/>
</dbReference>
<reference evidence="3 4" key="1">
    <citation type="journal article" date="2013" name="PLoS ONE">
        <title>Predicting the Proteins of Angomonas deanei, Strigomonas culicis and Their Respective Endosymbionts Reveals New Aspects of the Trypanosomatidae Family.</title>
        <authorList>
            <person name="Motta M.C."/>
            <person name="Martins A.C."/>
            <person name="de Souza S.S."/>
            <person name="Catta-Preta C.M."/>
            <person name="Silva R."/>
            <person name="Klein C.C."/>
            <person name="de Almeida L.G."/>
            <person name="de Lima Cunha O."/>
            <person name="Ciapina L.P."/>
            <person name="Brocchi M."/>
            <person name="Colabardini A.C."/>
            <person name="de Araujo Lima B."/>
            <person name="Machado C.R."/>
            <person name="de Almeida Soares C.M."/>
            <person name="Probst C.M."/>
            <person name="de Menezes C.B."/>
            <person name="Thompson C.E."/>
            <person name="Bartholomeu D.C."/>
            <person name="Gradia D.F."/>
            <person name="Pavoni D.P."/>
            <person name="Grisard E.C."/>
            <person name="Fantinatti-Garboggini F."/>
            <person name="Marchini F.K."/>
            <person name="Rodrigues-Luiz G.F."/>
            <person name="Wagner G."/>
            <person name="Goldman G.H."/>
            <person name="Fietto J.L."/>
            <person name="Elias M.C."/>
            <person name="Goldman M.H."/>
            <person name="Sagot M.F."/>
            <person name="Pereira M."/>
            <person name="Stoco P.H."/>
            <person name="de Mendonca-Neto R.P."/>
            <person name="Teixeira S.M."/>
            <person name="Maciel T.E."/>
            <person name="de Oliveira Mendes T.A."/>
            <person name="Urmenyi T.P."/>
            <person name="de Souza W."/>
            <person name="Schenkman S."/>
            <person name="de Vasconcelos A.T."/>
        </authorList>
    </citation>
    <scope>NUCLEOTIDE SEQUENCE [LARGE SCALE GENOMIC DNA]</scope>
</reference>
<dbReference type="InterPro" id="IPR011323">
    <property type="entry name" value="Mss4/transl-control_tumour"/>
</dbReference>
<comment type="caution">
    <text evidence="3">The sequence shown here is derived from an EMBL/GenBank/DDBJ whole genome shotgun (WGS) entry which is preliminary data.</text>
</comment>
<dbReference type="InterPro" id="IPR034737">
    <property type="entry name" value="TCTP"/>
</dbReference>
<dbReference type="EMBL" id="ATMH01009715">
    <property type="protein sequence ID" value="EPY18903.1"/>
    <property type="molecule type" value="Genomic_DNA"/>
</dbReference>
<dbReference type="PANTHER" id="PTHR11991">
    <property type="entry name" value="TRANSLATIONALLY CONTROLLED TUMOR PROTEIN-RELATED"/>
    <property type="match status" value="1"/>
</dbReference>
<dbReference type="SUPFAM" id="SSF51316">
    <property type="entry name" value="Mss4-like"/>
    <property type="match status" value="1"/>
</dbReference>
<dbReference type="Proteomes" id="UP000015354">
    <property type="component" value="Unassembled WGS sequence"/>
</dbReference>
<comment type="similarity">
    <text evidence="1">Belongs to the TCTP family.</text>
</comment>
<dbReference type="Gene3D" id="2.170.150.10">
    <property type="entry name" value="Metal Binding Protein, Guanine Nucleotide Exchange Factor, Chain A"/>
    <property type="match status" value="1"/>
</dbReference>
<feature type="domain" description="TCTP" evidence="2">
    <location>
        <begin position="1"/>
        <end position="83"/>
    </location>
</feature>
<evidence type="ECO:0000313" key="4">
    <source>
        <dbReference type="Proteomes" id="UP000015354"/>
    </source>
</evidence>
<protein>
    <submittedName>
        <fullName evidence="3">Translationally controlled tumor protein-like protein</fullName>
    </submittedName>
</protein>
<evidence type="ECO:0000256" key="1">
    <source>
        <dbReference type="PROSITE-ProRule" id="PRU01133"/>
    </source>
</evidence>
<dbReference type="PANTHER" id="PTHR11991:SF0">
    <property type="entry name" value="TRANSLATIONALLY-CONTROLLED TUMOR PROTEIN"/>
    <property type="match status" value="1"/>
</dbReference>
<dbReference type="GO" id="GO:0005509">
    <property type="term" value="F:calcium ion binding"/>
    <property type="evidence" value="ECO:0007669"/>
    <property type="project" value="TreeGrafter"/>
</dbReference>
<dbReference type="OrthoDB" id="10248936at2759"/>
<name>S9TQW4_9TRYP</name>
<evidence type="ECO:0000313" key="3">
    <source>
        <dbReference type="EMBL" id="EPY18903.1"/>
    </source>
</evidence>
<dbReference type="PROSITE" id="PS51797">
    <property type="entry name" value="TCTP_3"/>
    <property type="match status" value="1"/>
</dbReference>
<keyword evidence="4" id="KW-1185">Reference proteome</keyword>
<dbReference type="Pfam" id="PF00838">
    <property type="entry name" value="TCTP"/>
    <property type="match status" value="1"/>
</dbReference>
<sequence length="83" mass="9500">MAHIKGYMKALLERIDDAAEKKAFQTNAAAFVKRVLKDVDDFQFFIPEGNEEDPDGGMIVLCQWDGETPIFYMWKDGLKGERV</sequence>
<evidence type="ECO:0000259" key="2">
    <source>
        <dbReference type="PROSITE" id="PS51797"/>
    </source>
</evidence>
<organism evidence="3 4">
    <name type="scientific">Strigomonas culicis</name>
    <dbReference type="NCBI Taxonomy" id="28005"/>
    <lineage>
        <taxon>Eukaryota</taxon>
        <taxon>Discoba</taxon>
        <taxon>Euglenozoa</taxon>
        <taxon>Kinetoplastea</taxon>
        <taxon>Metakinetoplastina</taxon>
        <taxon>Trypanosomatida</taxon>
        <taxon>Trypanosomatidae</taxon>
        <taxon>Strigomonadinae</taxon>
        <taxon>Strigomonas</taxon>
    </lineage>
</organism>
<dbReference type="InterPro" id="IPR011057">
    <property type="entry name" value="Mss4-like_sf"/>
</dbReference>